<dbReference type="PROSITE" id="PS51366">
    <property type="entry name" value="MI"/>
    <property type="match status" value="1"/>
</dbReference>
<feature type="compositionally biased region" description="Polar residues" evidence="4">
    <location>
        <begin position="247"/>
        <end position="256"/>
    </location>
</feature>
<dbReference type="EnsemblProtists" id="PYU1_T007332">
    <property type="protein sequence ID" value="PYU1_T007332"/>
    <property type="gene ID" value="PYU1_G007316"/>
</dbReference>
<feature type="compositionally biased region" description="Polar residues" evidence="4">
    <location>
        <begin position="699"/>
        <end position="714"/>
    </location>
</feature>
<feature type="region of interest" description="Disordered" evidence="4">
    <location>
        <begin position="135"/>
        <end position="163"/>
    </location>
</feature>
<organism evidence="6 7">
    <name type="scientific">Globisporangium ultimum (strain ATCC 200006 / CBS 805.95 / DAOM BR144)</name>
    <name type="common">Pythium ultimum</name>
    <dbReference type="NCBI Taxonomy" id="431595"/>
    <lineage>
        <taxon>Eukaryota</taxon>
        <taxon>Sar</taxon>
        <taxon>Stramenopiles</taxon>
        <taxon>Oomycota</taxon>
        <taxon>Peronosporomycetes</taxon>
        <taxon>Pythiales</taxon>
        <taxon>Pythiaceae</taxon>
        <taxon>Globisporangium</taxon>
    </lineage>
</organism>
<feature type="compositionally biased region" description="Low complexity" evidence="4">
    <location>
        <begin position="754"/>
        <end position="777"/>
    </location>
</feature>
<dbReference type="HOGENOM" id="CLU_012810_0_0_1"/>
<feature type="region of interest" description="Disordered" evidence="4">
    <location>
        <begin position="590"/>
        <end position="784"/>
    </location>
</feature>
<dbReference type="eggNOG" id="KOG0401">
    <property type="taxonomic scope" value="Eukaryota"/>
</dbReference>
<feature type="region of interest" description="Disordered" evidence="4">
    <location>
        <begin position="246"/>
        <end position="340"/>
    </location>
</feature>
<dbReference type="OMA" id="CAPLDIN"/>
<dbReference type="GO" id="GO:0003729">
    <property type="term" value="F:mRNA binding"/>
    <property type="evidence" value="ECO:0007669"/>
    <property type="project" value="TreeGrafter"/>
</dbReference>
<comment type="similarity">
    <text evidence="1">Belongs to the eukaryotic initiation factor 4G family.</text>
</comment>
<dbReference type="Pfam" id="PF02854">
    <property type="entry name" value="MIF4G"/>
    <property type="match status" value="1"/>
</dbReference>
<dbReference type="InterPro" id="IPR003890">
    <property type="entry name" value="MIF4G-like_typ-3"/>
</dbReference>
<dbReference type="InParanoid" id="K3WQU0"/>
<feature type="compositionally biased region" description="Basic residues" evidence="4">
    <location>
        <begin position="289"/>
        <end position="300"/>
    </location>
</feature>
<evidence type="ECO:0000313" key="7">
    <source>
        <dbReference type="Proteomes" id="UP000019132"/>
    </source>
</evidence>
<dbReference type="GO" id="GO:0016281">
    <property type="term" value="C:eukaryotic translation initiation factor 4F complex"/>
    <property type="evidence" value="ECO:0007669"/>
    <property type="project" value="TreeGrafter"/>
</dbReference>
<dbReference type="VEuPathDB" id="FungiDB:PYU1_G007316"/>
<dbReference type="SMART" id="SM00543">
    <property type="entry name" value="MIF4G"/>
    <property type="match status" value="1"/>
</dbReference>
<dbReference type="GO" id="GO:0003743">
    <property type="term" value="F:translation initiation factor activity"/>
    <property type="evidence" value="ECO:0007669"/>
    <property type="project" value="UniProtKB-KW"/>
</dbReference>
<evidence type="ECO:0000256" key="1">
    <source>
        <dbReference type="ARBA" id="ARBA00005775"/>
    </source>
</evidence>
<keyword evidence="2" id="KW-0396">Initiation factor</keyword>
<dbReference type="Pfam" id="PF02847">
    <property type="entry name" value="MA3"/>
    <property type="match status" value="1"/>
</dbReference>
<evidence type="ECO:0000256" key="2">
    <source>
        <dbReference type="ARBA" id="ARBA00022540"/>
    </source>
</evidence>
<sequence>MTESRLENRALPIPNGDGSSSGPVTTMMTTTTTTTTTTKTTKLNPSAKSFVFNTAAPAWTPSYAVPSTPVVAAPLAPASPALKPAAIPAVASPAPKLKAEAKPFVPSFLAKPFVPSFAVAAPVVAAPAESEPVVEKAQSEASVEPESEDIKEPAPSAVVATENESPVKEADVVVVKTEQVIVTEEVQVVEEQTTTVITEESSTVAETQAVIGERIIYTIAQLLEMEPENCPVPASVVGLPVAAETTGKASKTFSNDSPSKSGRGGGGRRGESSRSLHRSNSSYSEGGRGGRRGGRGGRGHNPHDTAPAAEDCAPLDINEETRWKPSHSKSRLDAPEDTTEASLKEAKSILNKLSIEKFEKLSNELIAVAVRNIDVLTGVIETIILKAKMEWHFSTMYAELCTKMSRTQMPAVTIDGEVVEDTNKLFRRLLLKRCEQEFLEAPSREGFELLSEEDLAEKELIIKRGVLGHIRFVGELFKLRMIKSRIMHQCVANLFGDTENPDEESLECLTKLLTTIGQVFELNVSGEAELAAIVQYYAVIKALSKDSARLSTRIRFMLQDLLDLRKNNWVARRKEAKAMTIAEVHAEAKREADEKAKASASGGGGGNARLQRSQSMNLGSDKRRNNGPREGASDAWKARAAATAGGSVSSSSSSVPTVDADGWETVASSKPKLTKTRSNSDRFPASSSSSSGAPRPPKGNSSRGAQKSDSNASSRGGRKDRERSASSSSSGFGALRRGSSMSDLGRPPMSQPLSKSKSTSSSNSSANSDSESATSKSKTQEPLSAAAFEKKVKSILEEYVEMRDIEEATQCFMELASDEHHALIATQSLNIGLEKGNKERAAISSFLAGLHERKVLSTDAIATPLHELLEFAEDMEIDIPLTLQYIAEMIAPSVASGAVPLPRLVASVEHLAYNGKAAKVVGKTLVAVGDSGKAKELVDAAALDFLPLLAEAHRHDDGLQAFYQDNQLDFLLA</sequence>
<dbReference type="InterPro" id="IPR003891">
    <property type="entry name" value="Initiation_fac_eIF4g_MI"/>
</dbReference>
<protein>
    <recommendedName>
        <fullName evidence="5">MI domain-containing protein</fullName>
    </recommendedName>
</protein>
<keyword evidence="3" id="KW-0648">Protein biosynthesis</keyword>
<dbReference type="SUPFAM" id="SSF48371">
    <property type="entry name" value="ARM repeat"/>
    <property type="match status" value="2"/>
</dbReference>
<dbReference type="STRING" id="431595.K3WQU0"/>
<reference evidence="7" key="2">
    <citation type="submission" date="2010-04" db="EMBL/GenBank/DDBJ databases">
        <authorList>
            <person name="Buell R."/>
            <person name="Hamilton J."/>
            <person name="Hostetler J."/>
        </authorList>
    </citation>
    <scope>NUCLEOTIDE SEQUENCE [LARGE SCALE GENOMIC DNA]</scope>
    <source>
        <strain evidence="7">DAOM:BR144</strain>
    </source>
</reference>
<reference evidence="6" key="3">
    <citation type="submission" date="2015-02" db="UniProtKB">
        <authorList>
            <consortium name="EnsemblProtists"/>
        </authorList>
    </citation>
    <scope>IDENTIFICATION</scope>
    <source>
        <strain evidence="6">DAOM BR144</strain>
    </source>
</reference>
<accession>K3WQU0</accession>
<reference evidence="7" key="1">
    <citation type="journal article" date="2010" name="Genome Biol.">
        <title>Genome sequence of the necrotrophic plant pathogen Pythium ultimum reveals original pathogenicity mechanisms and effector repertoire.</title>
        <authorList>
            <person name="Levesque C.A."/>
            <person name="Brouwer H."/>
            <person name="Cano L."/>
            <person name="Hamilton J.P."/>
            <person name="Holt C."/>
            <person name="Huitema E."/>
            <person name="Raffaele S."/>
            <person name="Robideau G.P."/>
            <person name="Thines M."/>
            <person name="Win J."/>
            <person name="Zerillo M.M."/>
            <person name="Beakes G.W."/>
            <person name="Boore J.L."/>
            <person name="Busam D."/>
            <person name="Dumas B."/>
            <person name="Ferriera S."/>
            <person name="Fuerstenberg S.I."/>
            <person name="Gachon C.M."/>
            <person name="Gaulin E."/>
            <person name="Govers F."/>
            <person name="Grenville-Briggs L."/>
            <person name="Horner N."/>
            <person name="Hostetler J."/>
            <person name="Jiang R.H."/>
            <person name="Johnson J."/>
            <person name="Krajaejun T."/>
            <person name="Lin H."/>
            <person name="Meijer H.J."/>
            <person name="Moore B."/>
            <person name="Morris P."/>
            <person name="Phuntmart V."/>
            <person name="Puiu D."/>
            <person name="Shetty J."/>
            <person name="Stajich J.E."/>
            <person name="Tripathy S."/>
            <person name="Wawra S."/>
            <person name="van West P."/>
            <person name="Whitty B.R."/>
            <person name="Coutinho P.M."/>
            <person name="Henrissat B."/>
            <person name="Martin F."/>
            <person name="Thomas P.D."/>
            <person name="Tyler B.M."/>
            <person name="De Vries R.P."/>
            <person name="Kamoun S."/>
            <person name="Yandell M."/>
            <person name="Tisserat N."/>
            <person name="Buell C.R."/>
        </authorList>
    </citation>
    <scope>NUCLEOTIDE SEQUENCE</scope>
    <source>
        <strain evidence="7">DAOM:BR144</strain>
    </source>
</reference>
<feature type="domain" description="MI" evidence="5">
    <location>
        <begin position="787"/>
        <end position="909"/>
    </location>
</feature>
<feature type="compositionally biased region" description="Low complexity" evidence="4">
    <location>
        <begin position="633"/>
        <end position="660"/>
    </location>
</feature>
<dbReference type="PANTHER" id="PTHR23253">
    <property type="entry name" value="EUKARYOTIC TRANSLATION INITIATION FACTOR 4 GAMMA"/>
    <property type="match status" value="1"/>
</dbReference>
<dbReference type="SMART" id="SM00544">
    <property type="entry name" value="MA3"/>
    <property type="match status" value="1"/>
</dbReference>
<dbReference type="AlphaFoldDB" id="K3WQU0"/>
<feature type="compositionally biased region" description="Low complexity" evidence="4">
    <location>
        <begin position="25"/>
        <end position="41"/>
    </location>
</feature>
<proteinExistence type="inferred from homology"/>
<dbReference type="EMBL" id="GL376629">
    <property type="status" value="NOT_ANNOTATED_CDS"/>
    <property type="molecule type" value="Genomic_DNA"/>
</dbReference>
<dbReference type="Gene3D" id="1.25.40.180">
    <property type="match status" value="2"/>
</dbReference>
<dbReference type="Proteomes" id="UP000019132">
    <property type="component" value="Unassembled WGS sequence"/>
</dbReference>
<name>K3WQU0_GLOUD</name>
<feature type="region of interest" description="Disordered" evidence="4">
    <location>
        <begin position="1"/>
        <end position="41"/>
    </location>
</feature>
<evidence type="ECO:0000256" key="4">
    <source>
        <dbReference type="SAM" id="MobiDB-lite"/>
    </source>
</evidence>
<feature type="compositionally biased region" description="Low complexity" evidence="4">
    <location>
        <begin position="725"/>
        <end position="740"/>
    </location>
</feature>
<keyword evidence="7" id="KW-1185">Reference proteome</keyword>
<evidence type="ECO:0000256" key="3">
    <source>
        <dbReference type="ARBA" id="ARBA00022917"/>
    </source>
</evidence>
<evidence type="ECO:0000313" key="6">
    <source>
        <dbReference type="EnsemblProtists" id="PYU1_T007332"/>
    </source>
</evidence>
<dbReference type="InterPro" id="IPR016024">
    <property type="entry name" value="ARM-type_fold"/>
</dbReference>
<dbReference type="PANTHER" id="PTHR23253:SF9">
    <property type="entry name" value="EUKARYOTIC TRANSLATION INITIATION FACTOR 4 GAMMA 2"/>
    <property type="match status" value="1"/>
</dbReference>
<evidence type="ECO:0000259" key="5">
    <source>
        <dbReference type="PROSITE" id="PS51366"/>
    </source>
</evidence>